<proteinExistence type="predicted"/>
<dbReference type="Pfam" id="PF25597">
    <property type="entry name" value="SH3_retrovirus"/>
    <property type="match status" value="1"/>
</dbReference>
<dbReference type="PANTHER" id="PTHR42648:SF26">
    <property type="entry name" value="INTEGRASE CATALYTIC DOMAIN-CONTAINING PROTEIN"/>
    <property type="match status" value="1"/>
</dbReference>
<sequence>MPLKYWQEAFTYAVFTINRLVSPVVGSKTPFELLYSSKRDYSQIKVFGCECFPYLRPYNKHKFDFHTSKCVLLGVSIAHKGYVRMGQSGRIYISASVRFNENFFPFSNYPNFNKNESMNESDFTTLSEKFQVVSYPVNSLDNFTQLAAAHNHSQDAAGNMELP</sequence>
<keyword evidence="3" id="KW-1185">Reference proteome</keyword>
<comment type="caution">
    <text evidence="2">The sequence shown here is derived from an EMBL/GenBank/DDBJ whole genome shotgun (WGS) entry which is preliminary data.</text>
</comment>
<dbReference type="PANTHER" id="PTHR42648">
    <property type="entry name" value="TRANSPOSASE, PUTATIVE-RELATED"/>
    <property type="match status" value="1"/>
</dbReference>
<dbReference type="InterPro" id="IPR057670">
    <property type="entry name" value="SH3_retrovirus"/>
</dbReference>
<evidence type="ECO:0000313" key="3">
    <source>
        <dbReference type="Proteomes" id="UP001428341"/>
    </source>
</evidence>
<reference evidence="2 3" key="1">
    <citation type="submission" date="2024-05" db="EMBL/GenBank/DDBJ databases">
        <title>Haplotype-resolved chromosome-level genome assembly of Huyou (Citrus changshanensis).</title>
        <authorList>
            <person name="Miao C."/>
            <person name="Chen W."/>
            <person name="Wu Y."/>
            <person name="Wang L."/>
            <person name="Zhao S."/>
            <person name="Grierson D."/>
            <person name="Xu C."/>
            <person name="Chen K."/>
        </authorList>
    </citation>
    <scope>NUCLEOTIDE SEQUENCE [LARGE SCALE GENOMIC DNA]</scope>
    <source>
        <strain evidence="2">01-14</strain>
        <tissue evidence="2">Leaf</tissue>
    </source>
</reference>
<dbReference type="Proteomes" id="UP001428341">
    <property type="component" value="Unassembled WGS sequence"/>
</dbReference>
<evidence type="ECO:0000313" key="2">
    <source>
        <dbReference type="EMBL" id="KAK9230609.1"/>
    </source>
</evidence>
<dbReference type="InterPro" id="IPR039537">
    <property type="entry name" value="Retrotran_Ty1/copia-like"/>
</dbReference>
<protein>
    <recommendedName>
        <fullName evidence="1">Retroviral polymerase SH3-like domain-containing protein</fullName>
    </recommendedName>
</protein>
<organism evidence="2 3">
    <name type="scientific">Citrus x changshan-huyou</name>
    <dbReference type="NCBI Taxonomy" id="2935761"/>
    <lineage>
        <taxon>Eukaryota</taxon>
        <taxon>Viridiplantae</taxon>
        <taxon>Streptophyta</taxon>
        <taxon>Embryophyta</taxon>
        <taxon>Tracheophyta</taxon>
        <taxon>Spermatophyta</taxon>
        <taxon>Magnoliopsida</taxon>
        <taxon>eudicotyledons</taxon>
        <taxon>Gunneridae</taxon>
        <taxon>Pentapetalae</taxon>
        <taxon>rosids</taxon>
        <taxon>malvids</taxon>
        <taxon>Sapindales</taxon>
        <taxon>Rutaceae</taxon>
        <taxon>Aurantioideae</taxon>
        <taxon>Citrus</taxon>
    </lineage>
</organism>
<feature type="domain" description="Retroviral polymerase SH3-like" evidence="1">
    <location>
        <begin position="49"/>
        <end position="107"/>
    </location>
</feature>
<gene>
    <name evidence="2" type="ORF">WN944_023581</name>
</gene>
<name>A0AAP0R1B2_9ROSI</name>
<evidence type="ECO:0000259" key="1">
    <source>
        <dbReference type="Pfam" id="PF25597"/>
    </source>
</evidence>
<dbReference type="EMBL" id="JBCGBO010000001">
    <property type="protein sequence ID" value="KAK9230609.1"/>
    <property type="molecule type" value="Genomic_DNA"/>
</dbReference>
<accession>A0AAP0R1B2</accession>
<dbReference type="AlphaFoldDB" id="A0AAP0R1B2"/>